<gene>
    <name evidence="9" type="ORF">SAMN05216290_1276</name>
</gene>
<dbReference type="Gene3D" id="2.60.40.1180">
    <property type="entry name" value="Golgi alpha-mannosidase II"/>
    <property type="match status" value="2"/>
</dbReference>
<protein>
    <submittedName>
        <fullName evidence="9">Alpha-glucosidase</fullName>
    </submittedName>
</protein>
<dbReference type="GO" id="GO:0030246">
    <property type="term" value="F:carbohydrate binding"/>
    <property type="evidence" value="ECO:0007669"/>
    <property type="project" value="InterPro"/>
</dbReference>
<dbReference type="InterPro" id="IPR000322">
    <property type="entry name" value="Glyco_hydro_31_TIM"/>
</dbReference>
<evidence type="ECO:0000259" key="8">
    <source>
        <dbReference type="Pfam" id="PF21365"/>
    </source>
</evidence>
<dbReference type="CDD" id="cd14752">
    <property type="entry name" value="GH31_N"/>
    <property type="match status" value="1"/>
</dbReference>
<feature type="domain" description="Glycosyl hydrolase family 31 C-terminal" evidence="8">
    <location>
        <begin position="569"/>
        <end position="656"/>
    </location>
</feature>
<dbReference type="Pfam" id="PF13802">
    <property type="entry name" value="Gal_mutarotas_2"/>
    <property type="match status" value="1"/>
</dbReference>
<keyword evidence="10" id="KW-1185">Reference proteome</keyword>
<dbReference type="InterPro" id="IPR017853">
    <property type="entry name" value="GH"/>
</dbReference>
<dbReference type="Pfam" id="PF17137">
    <property type="entry name" value="DUF5110"/>
    <property type="match status" value="1"/>
</dbReference>
<keyword evidence="2 4" id="KW-0378">Hydrolase</keyword>
<dbReference type="Pfam" id="PF01055">
    <property type="entry name" value="Glyco_hydro_31_2nd"/>
    <property type="match status" value="1"/>
</dbReference>
<dbReference type="SUPFAM" id="SSF51445">
    <property type="entry name" value="(Trans)glycosidases"/>
    <property type="match status" value="1"/>
</dbReference>
<dbReference type="Gene3D" id="2.60.40.1760">
    <property type="entry name" value="glycosyl hydrolase (family 31)"/>
    <property type="match status" value="1"/>
</dbReference>
<evidence type="ECO:0000259" key="6">
    <source>
        <dbReference type="Pfam" id="PF13802"/>
    </source>
</evidence>
<dbReference type="InterPro" id="IPR048395">
    <property type="entry name" value="Glyco_hydro_31_C"/>
</dbReference>
<dbReference type="SUPFAM" id="SSF74650">
    <property type="entry name" value="Galactose mutarotase-like"/>
    <property type="match status" value="1"/>
</dbReference>
<organism evidence="9 10">
    <name type="scientific">Roseivirga pacifica</name>
    <dbReference type="NCBI Taxonomy" id="1267423"/>
    <lineage>
        <taxon>Bacteria</taxon>
        <taxon>Pseudomonadati</taxon>
        <taxon>Bacteroidota</taxon>
        <taxon>Cytophagia</taxon>
        <taxon>Cytophagales</taxon>
        <taxon>Roseivirgaceae</taxon>
        <taxon>Roseivirga</taxon>
    </lineage>
</organism>
<dbReference type="PANTHER" id="PTHR22762:SF120">
    <property type="entry name" value="HETEROGLYCAN GLUCOSIDASE 1"/>
    <property type="match status" value="1"/>
</dbReference>
<dbReference type="EMBL" id="FOIR01000001">
    <property type="protein sequence ID" value="SEW01943.1"/>
    <property type="molecule type" value="Genomic_DNA"/>
</dbReference>
<dbReference type="InterPro" id="IPR033403">
    <property type="entry name" value="DUF5110"/>
</dbReference>
<dbReference type="RefSeq" id="WP_090257673.1">
    <property type="nucleotide sequence ID" value="NZ_FOIR01000001.1"/>
</dbReference>
<dbReference type="Pfam" id="PF21365">
    <property type="entry name" value="Glyco_hydro_31_3rd"/>
    <property type="match status" value="1"/>
</dbReference>
<feature type="domain" description="DUF5110" evidence="7">
    <location>
        <begin position="672"/>
        <end position="739"/>
    </location>
</feature>
<feature type="domain" description="Glycoside hydrolase family 31 N-terminal" evidence="6">
    <location>
        <begin position="30"/>
        <end position="193"/>
    </location>
</feature>
<evidence type="ECO:0000259" key="5">
    <source>
        <dbReference type="Pfam" id="PF01055"/>
    </source>
</evidence>
<comment type="similarity">
    <text evidence="1 4">Belongs to the glycosyl hydrolase 31 family.</text>
</comment>
<evidence type="ECO:0000259" key="7">
    <source>
        <dbReference type="Pfam" id="PF17137"/>
    </source>
</evidence>
<dbReference type="SUPFAM" id="SSF51011">
    <property type="entry name" value="Glycosyl hydrolase domain"/>
    <property type="match status" value="1"/>
</dbReference>
<evidence type="ECO:0000313" key="10">
    <source>
        <dbReference type="Proteomes" id="UP000199437"/>
    </source>
</evidence>
<dbReference type="Gene3D" id="3.20.20.80">
    <property type="entry name" value="Glycosidases"/>
    <property type="match status" value="1"/>
</dbReference>
<dbReference type="GeneID" id="99986007"/>
<proteinExistence type="inferred from homology"/>
<dbReference type="Proteomes" id="UP000199437">
    <property type="component" value="Unassembled WGS sequence"/>
</dbReference>
<accession>A0A1I0NKL8</accession>
<dbReference type="AlphaFoldDB" id="A0A1I0NKL8"/>
<dbReference type="InterPro" id="IPR030458">
    <property type="entry name" value="Glyco_hydro_31_AS"/>
</dbReference>
<dbReference type="PROSITE" id="PS00129">
    <property type="entry name" value="GLYCOSYL_HYDROL_F31_1"/>
    <property type="match status" value="1"/>
</dbReference>
<dbReference type="GO" id="GO:0005975">
    <property type="term" value="P:carbohydrate metabolic process"/>
    <property type="evidence" value="ECO:0007669"/>
    <property type="project" value="InterPro"/>
</dbReference>
<dbReference type="GO" id="GO:0004553">
    <property type="term" value="F:hydrolase activity, hydrolyzing O-glycosyl compounds"/>
    <property type="evidence" value="ECO:0007669"/>
    <property type="project" value="InterPro"/>
</dbReference>
<evidence type="ECO:0000256" key="3">
    <source>
        <dbReference type="ARBA" id="ARBA00023295"/>
    </source>
</evidence>
<dbReference type="InterPro" id="IPR011013">
    <property type="entry name" value="Gal_mutarotase_sf_dom"/>
</dbReference>
<name>A0A1I0NKL8_9BACT</name>
<evidence type="ECO:0000313" key="9">
    <source>
        <dbReference type="EMBL" id="SEW01943.1"/>
    </source>
</evidence>
<evidence type="ECO:0000256" key="1">
    <source>
        <dbReference type="ARBA" id="ARBA00007806"/>
    </source>
</evidence>
<feature type="domain" description="Glycoside hydrolase family 31 TIM barrel" evidence="5">
    <location>
        <begin position="238"/>
        <end position="560"/>
    </location>
</feature>
<dbReference type="InterPro" id="IPR025887">
    <property type="entry name" value="Glyco_hydro_31_N_dom"/>
</dbReference>
<evidence type="ECO:0000256" key="2">
    <source>
        <dbReference type="ARBA" id="ARBA00022801"/>
    </source>
</evidence>
<sequence length="801" mass="90960">MNIRNESLGSLSSHQQTTNGFAGLANNVKFQFTAYTENIIRVQFSKDDQFDENPFSVTLKPQQPAVKLEENEQELLLTTSAVKLVVQKHPMRLKFIDSNNELLNEDDAAFGVSWLGHKVTNYKTLGTDEIFLGLGEKGGGLNRRGSSFDNWNSDAFGFGNDTDPLYVSTPFYIGVREGRPYGIFFDNTHKTHFNFGASNNDRFSSFSADAGDMNYYFIQGDTVAEVIQHYAKLTGTIQMPPKWSLGYQQCRFSYYPEHEIHNVARTFRDKKIPADVIYLDIHYMKDYMAFTFDDERFPDPKALITKLEEQGYKVVIILDPGIATKQGYSTYDSGVEQDIFVKYPDGTKYEASVWPGNSHFTDFTSKKGRDWWADELKFYTDLGLEGFWNDMNEPACWGQDVPDLVEFDYEGQQVSHLKARNVYGFQMVRATYEGARKQIGNKRPFALTRAGFCGVQRYSAVWTGDNVAGDDHMLLGVRLVNSLGMTGIPVGGYDVGGFVGECSPQLFSRWLAVAAFAPFFRVHSMVNSRDSEPWAYGEEVEEISRNYINLRYKLMPYLYSTFYTAHKTGLPINRSLAVAYYNDRNIYGGNAQNAFTLGDWLLVCPTVSTQEYAEIYLPKGKWYNFFTDEVFEGGKHHIVHTSMEDLPVFAKAGAIVPMQNVTQNTQQAHDGELKLHVYAGEENTEQVFYEDDGSTFDFEKGQFNERLIQQNGAEKTLTIGASQGEFNTTFRSVKIYLHGFNATEFSINGASADIQRENIRLIDPITEFDPLPQRAKKDYLIHSIATLSTELTNSEIKITWK</sequence>
<dbReference type="InterPro" id="IPR013780">
    <property type="entry name" value="Glyco_hydro_b"/>
</dbReference>
<keyword evidence="3 4" id="KW-0326">Glycosidase</keyword>
<dbReference type="PANTHER" id="PTHR22762">
    <property type="entry name" value="ALPHA-GLUCOSIDASE"/>
    <property type="match status" value="1"/>
</dbReference>
<dbReference type="OrthoDB" id="176168at2"/>
<dbReference type="STRING" id="1267423.SAMN05216290_1276"/>
<dbReference type="CDD" id="cd06604">
    <property type="entry name" value="GH31_glucosidase_II_MalA"/>
    <property type="match status" value="1"/>
</dbReference>
<evidence type="ECO:0000256" key="4">
    <source>
        <dbReference type="RuleBase" id="RU361185"/>
    </source>
</evidence>
<reference evidence="10" key="1">
    <citation type="submission" date="2016-10" db="EMBL/GenBank/DDBJ databases">
        <authorList>
            <person name="Varghese N."/>
            <person name="Submissions S."/>
        </authorList>
    </citation>
    <scope>NUCLEOTIDE SEQUENCE [LARGE SCALE GENOMIC DNA]</scope>
    <source>
        <strain evidence="10">CGMCC 1.12402</strain>
    </source>
</reference>